<dbReference type="OrthoDB" id="75419at2759"/>
<feature type="domain" description="Epg5-like TPR" evidence="4">
    <location>
        <begin position="1000"/>
        <end position="1142"/>
    </location>
</feature>
<dbReference type="Proteomes" id="UP000242180">
    <property type="component" value="Unassembled WGS sequence"/>
</dbReference>
<dbReference type="Pfam" id="PF26573">
    <property type="entry name" value="TPR_Epg5_2"/>
    <property type="match status" value="1"/>
</dbReference>
<dbReference type="GO" id="GO:0005737">
    <property type="term" value="C:cytoplasm"/>
    <property type="evidence" value="ECO:0007669"/>
    <property type="project" value="TreeGrafter"/>
</dbReference>
<keyword evidence="2" id="KW-0072">Autophagy</keyword>
<evidence type="ECO:0000313" key="5">
    <source>
        <dbReference type="EMBL" id="ORY92367.1"/>
    </source>
</evidence>
<keyword evidence="6" id="KW-1185">Reference proteome</keyword>
<comment type="similarity">
    <text evidence="1">Belongs to the EPG5 family.</text>
</comment>
<protein>
    <recommendedName>
        <fullName evidence="4">Epg5-like TPR domain-containing protein</fullName>
    </recommendedName>
</protein>
<evidence type="ECO:0000256" key="1">
    <source>
        <dbReference type="ARBA" id="ARBA00010948"/>
    </source>
</evidence>
<dbReference type="InterPro" id="IPR051436">
    <property type="entry name" value="Autophagy-related_EPG5"/>
</dbReference>
<dbReference type="PANTHER" id="PTHR31139:SF4">
    <property type="entry name" value="ECTOPIC P GRANULES PROTEIN 5 HOMOLOG"/>
    <property type="match status" value="1"/>
</dbReference>
<dbReference type="STRING" id="13706.A0A1X2H3I3"/>
<gene>
    <name evidence="5" type="ORF">BCR43DRAFT_498237</name>
</gene>
<evidence type="ECO:0000313" key="6">
    <source>
        <dbReference type="Proteomes" id="UP000242180"/>
    </source>
</evidence>
<dbReference type="InterPro" id="IPR058750">
    <property type="entry name" value="TPR_Epg5"/>
</dbReference>
<accession>A0A1X2H3I3</accession>
<dbReference type="PANTHER" id="PTHR31139">
    <property type="entry name" value="ECTOPIC P GRANULES PROTEIN 5 HOMOLOG"/>
    <property type="match status" value="1"/>
</dbReference>
<reference evidence="5 6" key="1">
    <citation type="submission" date="2016-07" db="EMBL/GenBank/DDBJ databases">
        <title>Pervasive Adenine N6-methylation of Active Genes in Fungi.</title>
        <authorList>
            <consortium name="DOE Joint Genome Institute"/>
            <person name="Mondo S.J."/>
            <person name="Dannebaum R.O."/>
            <person name="Kuo R.C."/>
            <person name="Labutti K."/>
            <person name="Haridas S."/>
            <person name="Kuo A."/>
            <person name="Salamov A."/>
            <person name="Ahrendt S.R."/>
            <person name="Lipzen A."/>
            <person name="Sullivan W."/>
            <person name="Andreopoulos W.B."/>
            <person name="Clum A."/>
            <person name="Lindquist E."/>
            <person name="Daum C."/>
            <person name="Ramamoorthy G.K."/>
            <person name="Gryganskyi A."/>
            <person name="Culley D."/>
            <person name="Magnuson J.K."/>
            <person name="James T.Y."/>
            <person name="O'Malley M.A."/>
            <person name="Stajich J.E."/>
            <person name="Spatafora J.W."/>
            <person name="Visel A."/>
            <person name="Grigoriev I.V."/>
        </authorList>
    </citation>
    <scope>NUCLEOTIDE SEQUENCE [LARGE SCALE GENOMIC DNA]</scope>
    <source>
        <strain evidence="5 6">NRRL 2496</strain>
    </source>
</reference>
<proteinExistence type="inferred from homology"/>
<evidence type="ECO:0000256" key="3">
    <source>
        <dbReference type="SAM" id="MobiDB-lite"/>
    </source>
</evidence>
<comment type="caution">
    <text evidence="5">The sequence shown here is derived from an EMBL/GenBank/DDBJ whole genome shotgun (WGS) entry which is preliminary data.</text>
</comment>
<organism evidence="5 6">
    <name type="scientific">Syncephalastrum racemosum</name>
    <name type="common">Filamentous fungus</name>
    <dbReference type="NCBI Taxonomy" id="13706"/>
    <lineage>
        <taxon>Eukaryota</taxon>
        <taxon>Fungi</taxon>
        <taxon>Fungi incertae sedis</taxon>
        <taxon>Mucoromycota</taxon>
        <taxon>Mucoromycotina</taxon>
        <taxon>Mucoromycetes</taxon>
        <taxon>Mucorales</taxon>
        <taxon>Syncephalastraceae</taxon>
        <taxon>Syncephalastrum</taxon>
    </lineage>
</organism>
<dbReference type="EMBL" id="MCGN01000010">
    <property type="protein sequence ID" value="ORY92367.1"/>
    <property type="molecule type" value="Genomic_DNA"/>
</dbReference>
<dbReference type="InParanoid" id="A0A1X2H3I3"/>
<name>A0A1X2H3I3_SYNRA</name>
<evidence type="ECO:0000259" key="4">
    <source>
        <dbReference type="Pfam" id="PF26573"/>
    </source>
</evidence>
<sequence>MQGKRSLFRPKKVRFLSFTNGGSTNTSNITTHDDTVSSNTNIDTHAFVTSKRDRQDPTLSSLLLDYKKHLDQVAEIQETIQHVQGSEDSVVKRLWQIKTETMSLEGKCGDNQLVRHDFTYIQAEYQHAESPRLHHTLHKLHSDVNAALYRRLFEAKMARMMAQAYIDDTLWALPCRTHLSKNIDPPVSDYPSDITILENLLDALFSAERSETSTSNDSQIPDSTFLQDVRAWLTHVGGVYLRAASYHERQYLLLQLLRTSHIQWAMPLMQYSTVEQLIPALRLMFDEEKYVDGPRWSEDDYLAALDQIVIAHTYNTIVGSMTDDAQNFDPVFQFSNSLLSAIEMGIQMSFRHEYRNLTKRLAQTVCKMAQALADRHEQLQSYQPYMDDFVWQIMDSYLEIDDAWHFLPNLPYHVLSIRTLWKMMLRLLDCAAKSEPLPELLHHLPDISRFATTLADDQILGIFMLGCLSNMISSVPPNAEKAAQQDTTAASLIAVVAYALFTVAFVDDRIKDTYYKDVRDNFGSICNKHPFVISLLLRWTMDHFNKMERMALYLFRSLPLHKWHALKEDLVLLHQLLCQGNEAQIAFARYVIENLNFGYQHEKTNTSKSQPWMPQKQPFLSYDVLEELAFLLLDACQVYQPLPDADKNAHLIGTVSTAVSSYLPTSTQMFLTAATRAAYGRGDSNEGEFVAWSWRMALKLKLYDCPLSSRASDIEKSITGTFIRDMLHQPSDPIASHGSLLVYISFMLSATSRHFLGFESGDGWDKLLLVLRRGPAEAAIAMLAEIVPAFAYMHGDDFFNDPSVANFLRQMVDLKNDPMLRKAGERLLKSELDTVSGIDLVLGSHVWQGMLIDSVSNLMDASGRGFSYCDLILHSWLRTVFRKRDWMWSEPYVTLMDSLCKWVFIQGKRDMVQSLLVEEYKALQQAASVSPKLGPAGQQRTQAMRFIKSMLPDAAYASLLAGEWSLMSVTNNVFRTPGVEQTSLWFAFEVLMLETAQESSFRQQLAQAKPDKTDDLQAFVKAQQIQAQRPPEFFAAYRWLQHALACPLDHPLMPLFLQLFFSLYFANASINKERVFYVYPFFGKKQALLSKLRDHIAQLQTYHGQRQSAKDSPEDALQHETLRKTYYAMWLWLGNADLVKEGDVESKLPSHCCPERLRACRQETHEETWEENRPWNTPDRLWLDLVPRERLKQEFLDYPWVGSDKFRKAVAEPGTPSVRSIEPPRRQAVQTAPPPAFQLTKPVQVLSSEDMATSTAESLLSGLVETLHQHSERFQNHMVKQRELDEAYVDDLTSLYVDDSGTQQHIEAACGKQNQCKKPAAWDITVDCVKMDSHVRQNLETNRSEAERMIFRSVDTRIGVQALLAYRKVDAVVQESNTARRHKAMVQLAWSCLVFCLEHLTQESRVFPPSRLVVRHMSQTVGQLISGDAVYVSKFLDLCEADPYRAVLAFAAFKPHADMKHWMGTLKRVLTFKGRAQVCLLSNFDPVAWVATVNESARDAFYQIMLDAMRTVALDTPDDESLRKQQTTMVFSVMREKHEQTKLLQRLLAWVLALCEGDGRTDSQASAIAATVDIYTRSLGGKPERVNNDLETKKTTARVTRVDKEETAQLLSTLGNYMQRDLPLFSVRLSLHRLAVCLLSKLDDKAIFWAHLSSCFQPWLLVDTFALQAYCHLIRQAFLRWADAADQADLLDSVFACYHTLILPQVCESESMRRLADALQTLDWTAFALSAHHMQRIRQTYWTLKGDKRGAYLEFVWRSALIRKEAIAKEHSPYDATALAFLFCRDADQLWTDAEERKKALAVMWQAARESGQLSTDEMGRIARQYGQRQQDICPMPEWPNDLREDASLPVSIRWMSDLTGFEEKGTMERKRVYSDFILGMITNNTPQEVQSRWLLWMCQKLDATCRPDDQTVLIALLTGMTREEAWLEVLHTIVDQMDSTTWVACLFAATAVHLPTTASRAALMEHCVERYLVLASTTADWPWLARLLPAELDRSLLLQHCLDHHHLLVVRVYGQAQRMEKSADLASVTEEMAAIVSIAKPHPKCVYLAEHFSQLYGESLRIAPDRLVASIVSFARTAQRWSKEETFGADWKTFAVLLTTFLSRRLEGVLGSSPDDRALDVLMKVSSKKVKSVSKERQHLSEAVDVVKDEQQWPLERLEEAVQLFAQPLMHRPKFTP</sequence>
<evidence type="ECO:0000256" key="2">
    <source>
        <dbReference type="ARBA" id="ARBA00023006"/>
    </source>
</evidence>
<feature type="region of interest" description="Disordered" evidence="3">
    <location>
        <begin position="1211"/>
        <end position="1232"/>
    </location>
</feature>
<dbReference type="GO" id="GO:0097352">
    <property type="term" value="P:autophagosome maturation"/>
    <property type="evidence" value="ECO:0007669"/>
    <property type="project" value="TreeGrafter"/>
</dbReference>